<protein>
    <submittedName>
        <fullName evidence="2">Uncharacterized protein</fullName>
    </submittedName>
</protein>
<dbReference type="Proteomes" id="UP000019763">
    <property type="component" value="Unassembled WGS sequence"/>
</dbReference>
<feature type="compositionally biased region" description="Acidic residues" evidence="1">
    <location>
        <begin position="208"/>
        <end position="217"/>
    </location>
</feature>
<dbReference type="VEuPathDB" id="CryptoDB:GNI_131880"/>
<dbReference type="GeneID" id="22914614"/>
<name>A0A023B1D7_GRENI</name>
<evidence type="ECO:0000256" key="1">
    <source>
        <dbReference type="SAM" id="MobiDB-lite"/>
    </source>
</evidence>
<reference evidence="2" key="1">
    <citation type="submission" date="2013-12" db="EMBL/GenBank/DDBJ databases">
        <authorList>
            <person name="Omoto C.K."/>
            <person name="Sibley D."/>
            <person name="Venepally P."/>
            <person name="Hadjithomas M."/>
            <person name="Karamycheva S."/>
            <person name="Brunk B."/>
            <person name="Roos D."/>
            <person name="Caler E."/>
            <person name="Lorenzi H."/>
        </authorList>
    </citation>
    <scope>NUCLEOTIDE SEQUENCE</scope>
</reference>
<comment type="caution">
    <text evidence="2">The sequence shown here is derived from an EMBL/GenBank/DDBJ whole genome shotgun (WGS) entry which is preliminary data.</text>
</comment>
<organism evidence="2 3">
    <name type="scientific">Gregarina niphandrodes</name>
    <name type="common">Septate eugregarine</name>
    <dbReference type="NCBI Taxonomy" id="110365"/>
    <lineage>
        <taxon>Eukaryota</taxon>
        <taxon>Sar</taxon>
        <taxon>Alveolata</taxon>
        <taxon>Apicomplexa</taxon>
        <taxon>Conoidasida</taxon>
        <taxon>Gregarinasina</taxon>
        <taxon>Eugregarinorida</taxon>
        <taxon>Gregarinidae</taxon>
        <taxon>Gregarina</taxon>
    </lineage>
</organism>
<sequence>MTTIAPIDLESERECVALIDLENIRISWDREYTAAFQYTDLCLLCSLVEQLMSTRISHIVVFATDPVAYRRHLIKLQISKHHTTRPSEITDLQADNYWLSILPQELAATNGDPMAPAQILSREIASFNFLINALRSDMQHCSESANKRSKHIIARNRRQRLLEAAQQVLASGEVEALTDDDDDDDDEEDERPADERPASHELQNLDGNEIDASDDDLQVIHVKQHQDEDCQIVQPPKVSEPSHTHYPTQSKPNPMEASQHSGDYTVETTQSNGECSRENGATD</sequence>
<evidence type="ECO:0000313" key="2">
    <source>
        <dbReference type="EMBL" id="EZG47330.1"/>
    </source>
</evidence>
<accession>A0A023B1D7</accession>
<gene>
    <name evidence="2" type="ORF">GNI_131880</name>
</gene>
<feature type="region of interest" description="Disordered" evidence="1">
    <location>
        <begin position="169"/>
        <end position="283"/>
    </location>
</feature>
<dbReference type="RefSeq" id="XP_011132192.1">
    <property type="nucleotide sequence ID" value="XM_011133890.1"/>
</dbReference>
<keyword evidence="3" id="KW-1185">Reference proteome</keyword>
<feature type="compositionally biased region" description="Acidic residues" evidence="1">
    <location>
        <begin position="176"/>
        <end position="192"/>
    </location>
</feature>
<dbReference type="AlphaFoldDB" id="A0A023B1D7"/>
<feature type="compositionally biased region" description="Polar residues" evidence="1">
    <location>
        <begin position="245"/>
        <end position="283"/>
    </location>
</feature>
<evidence type="ECO:0000313" key="3">
    <source>
        <dbReference type="Proteomes" id="UP000019763"/>
    </source>
</evidence>
<dbReference type="EMBL" id="AFNH02000984">
    <property type="protein sequence ID" value="EZG47330.1"/>
    <property type="molecule type" value="Genomic_DNA"/>
</dbReference>
<proteinExistence type="predicted"/>